<accession>A0A7C1JAI5</accession>
<dbReference type="AlphaFoldDB" id="A0A7C1JAI5"/>
<keyword evidence="1" id="KW-0812">Transmembrane</keyword>
<dbReference type="EMBL" id="DSMG01000084">
    <property type="protein sequence ID" value="HDX31483.1"/>
    <property type="molecule type" value="Genomic_DNA"/>
</dbReference>
<evidence type="ECO:0000313" key="2">
    <source>
        <dbReference type="EMBL" id="HDX31483.1"/>
    </source>
</evidence>
<comment type="caution">
    <text evidence="2">The sequence shown here is derived from an EMBL/GenBank/DDBJ whole genome shotgun (WGS) entry which is preliminary data.</text>
</comment>
<name>A0A7C1JAI5_9CHLR</name>
<feature type="transmembrane region" description="Helical" evidence="1">
    <location>
        <begin position="7"/>
        <end position="27"/>
    </location>
</feature>
<sequence length="64" mass="6907">MLTSIKFMLIGGVLLSVGVAVPFLMILQMVEPGFLLLFLSYAASVGGLLLGVLGAMFYVRERQD</sequence>
<reference evidence="2" key="1">
    <citation type="journal article" date="2020" name="mSystems">
        <title>Genome- and Community-Level Interaction Insights into Carbon Utilization and Element Cycling Functions of Hydrothermarchaeota in Hydrothermal Sediment.</title>
        <authorList>
            <person name="Zhou Z."/>
            <person name="Liu Y."/>
            <person name="Xu W."/>
            <person name="Pan J."/>
            <person name="Luo Z.H."/>
            <person name="Li M."/>
        </authorList>
    </citation>
    <scope>NUCLEOTIDE SEQUENCE [LARGE SCALE GENOMIC DNA]</scope>
    <source>
        <strain evidence="2">SpSt-289</strain>
    </source>
</reference>
<keyword evidence="1" id="KW-0472">Membrane</keyword>
<proteinExistence type="predicted"/>
<evidence type="ECO:0000256" key="1">
    <source>
        <dbReference type="SAM" id="Phobius"/>
    </source>
</evidence>
<protein>
    <submittedName>
        <fullName evidence="2">Uncharacterized protein</fullName>
    </submittedName>
</protein>
<feature type="transmembrane region" description="Helical" evidence="1">
    <location>
        <begin position="33"/>
        <end position="59"/>
    </location>
</feature>
<keyword evidence="1" id="KW-1133">Transmembrane helix</keyword>
<gene>
    <name evidence="2" type="ORF">ENQ20_08305</name>
</gene>
<organism evidence="2">
    <name type="scientific">Caldilinea aerophila</name>
    <dbReference type="NCBI Taxonomy" id="133453"/>
    <lineage>
        <taxon>Bacteria</taxon>
        <taxon>Bacillati</taxon>
        <taxon>Chloroflexota</taxon>
        <taxon>Caldilineae</taxon>
        <taxon>Caldilineales</taxon>
        <taxon>Caldilineaceae</taxon>
        <taxon>Caldilinea</taxon>
    </lineage>
</organism>